<dbReference type="PRINTS" id="PR00149">
    <property type="entry name" value="FUMRATELYASE"/>
</dbReference>
<dbReference type="GO" id="GO:0004056">
    <property type="term" value="F:argininosuccinate lyase activity"/>
    <property type="evidence" value="ECO:0007669"/>
    <property type="project" value="UniProtKB-UniRule"/>
</dbReference>
<dbReference type="NCBIfam" id="TIGR00838">
    <property type="entry name" value="argH"/>
    <property type="match status" value="1"/>
</dbReference>
<dbReference type="AlphaFoldDB" id="A0A328PED5"/>
<evidence type="ECO:0000313" key="6">
    <source>
        <dbReference type="Proteomes" id="UP000249782"/>
    </source>
</evidence>
<dbReference type="InterPro" id="IPR008948">
    <property type="entry name" value="L-Aspartase-like"/>
</dbReference>
<dbReference type="Pfam" id="PF14698">
    <property type="entry name" value="ASL_C2"/>
    <property type="match status" value="1"/>
</dbReference>
<keyword evidence="1" id="KW-0028">Amino-acid biosynthesis</keyword>
<dbReference type="OrthoDB" id="27337at2157"/>
<dbReference type="Gene3D" id="1.20.200.10">
    <property type="entry name" value="Fumarase/aspartase (Central domain)"/>
    <property type="match status" value="1"/>
</dbReference>
<name>A0A328PED5_9EURY</name>
<dbReference type="GO" id="GO:0042450">
    <property type="term" value="P:L-arginine biosynthetic process via ornithine"/>
    <property type="evidence" value="ECO:0007669"/>
    <property type="project" value="UniProtKB-UniRule"/>
</dbReference>
<evidence type="ECO:0000256" key="2">
    <source>
        <dbReference type="NCBIfam" id="TIGR00838"/>
    </source>
</evidence>
<dbReference type="GO" id="GO:0005829">
    <property type="term" value="C:cytosol"/>
    <property type="evidence" value="ECO:0007669"/>
    <property type="project" value="TreeGrafter"/>
</dbReference>
<proteinExistence type="inferred from homology"/>
<dbReference type="Proteomes" id="UP000249782">
    <property type="component" value="Unassembled WGS sequence"/>
</dbReference>
<dbReference type="UniPathway" id="UPA00068">
    <property type="reaction ID" value="UER00114"/>
</dbReference>
<dbReference type="FunFam" id="1.20.200.10:FF:000015">
    <property type="entry name" value="argininosuccinate lyase isoform X2"/>
    <property type="match status" value="1"/>
</dbReference>
<gene>
    <name evidence="1 5" type="primary">argH</name>
    <name evidence="5" type="ORF">DPC56_06395</name>
</gene>
<evidence type="ECO:0000259" key="3">
    <source>
        <dbReference type="Pfam" id="PF00206"/>
    </source>
</evidence>
<keyword evidence="1 5" id="KW-0456">Lyase</keyword>
<organism evidence="5 6">
    <name type="scientific">Methanothermobacter tenebrarum</name>
    <dbReference type="NCBI Taxonomy" id="680118"/>
    <lineage>
        <taxon>Archaea</taxon>
        <taxon>Methanobacteriati</taxon>
        <taxon>Methanobacteriota</taxon>
        <taxon>Methanomada group</taxon>
        <taxon>Methanobacteria</taxon>
        <taxon>Methanobacteriales</taxon>
        <taxon>Methanobacteriaceae</taxon>
        <taxon>Methanothermobacter</taxon>
    </lineage>
</organism>
<accession>A0A328PED5</accession>
<comment type="similarity">
    <text evidence="1">Belongs to the lyase 1 family. Argininosuccinate lyase subfamily.</text>
</comment>
<protein>
    <recommendedName>
        <fullName evidence="1 2">Argininosuccinate lyase</fullName>
        <shortName evidence="1">ASAL</shortName>
        <ecNumber evidence="1 2">4.3.2.1</ecNumber>
    </recommendedName>
    <alternativeName>
        <fullName evidence="1">Arginosuccinase</fullName>
    </alternativeName>
</protein>
<feature type="domain" description="Fumarate lyase N-terminal" evidence="3">
    <location>
        <begin position="6"/>
        <end position="296"/>
    </location>
</feature>
<dbReference type="Pfam" id="PF00206">
    <property type="entry name" value="Lyase_1"/>
    <property type="match status" value="1"/>
</dbReference>
<dbReference type="InterPro" id="IPR000362">
    <property type="entry name" value="Fumarate_lyase_fam"/>
</dbReference>
<dbReference type="CDD" id="cd01359">
    <property type="entry name" value="Argininosuccinate_lyase"/>
    <property type="match status" value="1"/>
</dbReference>
<dbReference type="Gene3D" id="1.10.40.30">
    <property type="entry name" value="Fumarase/aspartase (C-terminal domain)"/>
    <property type="match status" value="1"/>
</dbReference>
<dbReference type="PANTHER" id="PTHR43814:SF1">
    <property type="entry name" value="ARGININOSUCCINATE LYASE"/>
    <property type="match status" value="1"/>
</dbReference>
<dbReference type="InterPro" id="IPR024083">
    <property type="entry name" value="Fumarase/histidase_N"/>
</dbReference>
<keyword evidence="6" id="KW-1185">Reference proteome</keyword>
<dbReference type="InterPro" id="IPR029419">
    <property type="entry name" value="Arg_succ_lyase_C"/>
</dbReference>
<dbReference type="Gene3D" id="1.10.275.10">
    <property type="entry name" value="Fumarase/aspartase (N-terminal domain)"/>
    <property type="match status" value="1"/>
</dbReference>
<dbReference type="SUPFAM" id="SSF48557">
    <property type="entry name" value="L-aspartase-like"/>
    <property type="match status" value="1"/>
</dbReference>
<comment type="subcellular location">
    <subcellularLocation>
        <location evidence="1">Cytoplasm</location>
    </subcellularLocation>
</comment>
<dbReference type="EMBL" id="QLOE01000008">
    <property type="protein sequence ID" value="RAO78732.1"/>
    <property type="molecule type" value="Genomic_DNA"/>
</dbReference>
<evidence type="ECO:0000313" key="5">
    <source>
        <dbReference type="EMBL" id="RAO78732.1"/>
    </source>
</evidence>
<dbReference type="PANTHER" id="PTHR43814">
    <property type="entry name" value="ARGININOSUCCINATE LYASE"/>
    <property type="match status" value="1"/>
</dbReference>
<comment type="caution">
    <text evidence="5">The sequence shown here is derived from an EMBL/GenBank/DDBJ whole genome shotgun (WGS) entry which is preliminary data.</text>
</comment>
<keyword evidence="1" id="KW-0055">Arginine biosynthesis</keyword>
<dbReference type="HAMAP" id="MF_00006">
    <property type="entry name" value="Arg_succ_lyase"/>
    <property type="match status" value="1"/>
</dbReference>
<comment type="pathway">
    <text evidence="1">Amino-acid biosynthesis; L-arginine biosynthesis; L-arginine from L-ornithine and carbamoyl phosphate: step 3/3.</text>
</comment>
<sequence length="473" mass="54013">MNLRGGRLQKRMDEEAAKFTSSLEFDHHIFHADIKCNIAHTRMLAQERIISEKTANRIIKVLEELEKEGIEALNLDPSIEDIHMAIEEYVTERVGEEAGFMHTGKSRNDQVATDLRLALKEKIREIQKELLHFMQLLVKMAEDHKETIIVGYTHLQHAQVTTFAHHLLAYAHAFKRDYERLKDTYSRVDVNPLGSAALTTTSFPINRKLTTRLLGFSDYMENSMDAVSSRDFIAETIFDLSMIAANLSRICEEIILWSTYEFNLIELADEFSSTSSIMPQKKNPDVAEIARARTSNIYSNLMGVLGILKGLPYTYNRDLQEVTPHLWDAVETCYDMIHIVRRMLSTVKVDKERGFELAISNFATATDLADAIVKERKIPFRTAHQIVGRLINHLINEGLSLLDVDTILLDKISEEVTGEKLRLDNDIIRRVIDPMENVKARNVPGGPSPRMVEESIKKLKTYIKNELKSITSS</sequence>
<dbReference type="InterPro" id="IPR009049">
    <property type="entry name" value="Argininosuccinate_lyase"/>
</dbReference>
<evidence type="ECO:0000256" key="1">
    <source>
        <dbReference type="HAMAP-Rule" id="MF_00006"/>
    </source>
</evidence>
<reference evidence="5 6" key="1">
    <citation type="submission" date="2018-06" db="EMBL/GenBank/DDBJ databases">
        <title>Draft genome sequence of hyperthermophilic methanogen Methanothermobacter tenebrarum sp. MCM-B 1447.</title>
        <authorList>
            <person name="Pore S.D."/>
            <person name="Dagar S."/>
            <person name="Dhakephalkar P.K."/>
        </authorList>
    </citation>
    <scope>NUCLEOTIDE SEQUENCE [LARGE SCALE GENOMIC DNA]</scope>
    <source>
        <strain evidence="5 6">MCM B 1447</strain>
    </source>
</reference>
<dbReference type="RefSeq" id="WP_112094249.1">
    <property type="nucleotide sequence ID" value="NZ_QLOE01000008.1"/>
</dbReference>
<evidence type="ECO:0000259" key="4">
    <source>
        <dbReference type="Pfam" id="PF14698"/>
    </source>
</evidence>
<keyword evidence="1" id="KW-0963">Cytoplasm</keyword>
<dbReference type="PRINTS" id="PR00145">
    <property type="entry name" value="ARGSUCLYASE"/>
</dbReference>
<dbReference type="InterPro" id="IPR022761">
    <property type="entry name" value="Fumarate_lyase_N"/>
</dbReference>
<comment type="catalytic activity">
    <reaction evidence="1">
        <text>2-(N(omega)-L-arginino)succinate = fumarate + L-arginine</text>
        <dbReference type="Rhea" id="RHEA:24020"/>
        <dbReference type="ChEBI" id="CHEBI:29806"/>
        <dbReference type="ChEBI" id="CHEBI:32682"/>
        <dbReference type="ChEBI" id="CHEBI:57472"/>
        <dbReference type="EC" id="4.3.2.1"/>
    </reaction>
</comment>
<feature type="domain" description="Argininosuccinate lyase C-terminal" evidence="4">
    <location>
        <begin position="362"/>
        <end position="438"/>
    </location>
</feature>
<dbReference type="EC" id="4.3.2.1" evidence="1 2"/>